<dbReference type="GO" id="GO:0004174">
    <property type="term" value="F:electron-transferring-flavoprotein dehydrogenase activity"/>
    <property type="evidence" value="ECO:0007669"/>
    <property type="project" value="TreeGrafter"/>
</dbReference>
<dbReference type="RefSeq" id="XP_047759929.1">
    <property type="nucleotide sequence ID" value="XM_047907890.1"/>
</dbReference>
<dbReference type="PRINTS" id="PR00411">
    <property type="entry name" value="PNDRDTASEI"/>
</dbReference>
<accession>A0A9Q8LF62</accession>
<dbReference type="PRINTS" id="PR00368">
    <property type="entry name" value="FADPNR"/>
</dbReference>
<gene>
    <name evidence="3" type="ORF">CLAFUR5_08742</name>
</gene>
<feature type="signal peptide" evidence="1">
    <location>
        <begin position="1"/>
        <end position="16"/>
    </location>
</feature>
<dbReference type="AlphaFoldDB" id="A0A9Q8LF62"/>
<dbReference type="SUPFAM" id="SSF51905">
    <property type="entry name" value="FAD/NAD(P)-binding domain"/>
    <property type="match status" value="1"/>
</dbReference>
<evidence type="ECO:0000259" key="2">
    <source>
        <dbReference type="Pfam" id="PF07992"/>
    </source>
</evidence>
<reference evidence="3" key="2">
    <citation type="journal article" date="2022" name="Microb. Genom.">
        <title>A chromosome-scale genome assembly of the tomato pathogen Cladosporium fulvum reveals a compartmentalized genome architecture and the presence of a dispensable chromosome.</title>
        <authorList>
            <person name="Zaccaron A.Z."/>
            <person name="Chen L.H."/>
            <person name="Samaras A."/>
            <person name="Stergiopoulos I."/>
        </authorList>
    </citation>
    <scope>NUCLEOTIDE SEQUENCE</scope>
    <source>
        <strain evidence="3">Race5_Kim</strain>
    </source>
</reference>
<dbReference type="EMBL" id="CP090165">
    <property type="protein sequence ID" value="UJO15563.1"/>
    <property type="molecule type" value="Genomic_DNA"/>
</dbReference>
<sequence>MLFCVLILLMLHMASALKNVVVVGGSYVGINAARELMSIIPASHRVLLVEPHTHFNHVFTFPRFAILPGYEQKAFVPYNGVFTPSSRHSTVAARATHVHPDHLVIDKKWNGSNKIPFDYLVLATGTRLAAPSMMPYDDDASSVKYLQAYQSQLAASTSVAIIGGGAVGVQMALDLKEIYPEKRVTLVHSRENLMHQFHSDFHNILKDAFEEKGIELITQARAKVPEGGFRNDGETVDVELTNGQRVSAEFVILATGQRPNNGMIQSLATKNPDGLINPANGFIRINKTLQIQDDQYPNIFAVGDIADTGLHKAARPGAAQAKVVASNILSLIEGQKATAEYQNSPRAIHLSMGLKRNIVFRNPDEASGNTQPMIKEKFDGREDMNVEGMWERLNVAIRKPVEQEIRAEL</sequence>
<feature type="domain" description="FAD/NAD(P)-binding" evidence="2">
    <location>
        <begin position="19"/>
        <end position="311"/>
    </location>
</feature>
<dbReference type="GO" id="GO:0005737">
    <property type="term" value="C:cytoplasm"/>
    <property type="evidence" value="ECO:0007669"/>
    <property type="project" value="TreeGrafter"/>
</dbReference>
<dbReference type="OrthoDB" id="202203at2759"/>
<dbReference type="KEGG" id="ffu:CLAFUR5_08742"/>
<dbReference type="Proteomes" id="UP000756132">
    <property type="component" value="Chromosome 3"/>
</dbReference>
<dbReference type="GO" id="GO:0050660">
    <property type="term" value="F:flavin adenine dinucleotide binding"/>
    <property type="evidence" value="ECO:0007669"/>
    <property type="project" value="TreeGrafter"/>
</dbReference>
<dbReference type="Gene3D" id="3.50.50.100">
    <property type="match status" value="1"/>
</dbReference>
<dbReference type="InterPro" id="IPR036188">
    <property type="entry name" value="FAD/NAD-bd_sf"/>
</dbReference>
<keyword evidence="1" id="KW-0732">Signal</keyword>
<protein>
    <submittedName>
        <fullName evidence="3">Fe-regulated protein 8</fullName>
    </submittedName>
</protein>
<dbReference type="PANTHER" id="PTHR43735">
    <property type="entry name" value="APOPTOSIS-INDUCING FACTOR 1"/>
    <property type="match status" value="1"/>
</dbReference>
<proteinExistence type="predicted"/>
<evidence type="ECO:0000313" key="3">
    <source>
        <dbReference type="EMBL" id="UJO15563.1"/>
    </source>
</evidence>
<dbReference type="InterPro" id="IPR023753">
    <property type="entry name" value="FAD/NAD-binding_dom"/>
</dbReference>
<organism evidence="3 4">
    <name type="scientific">Passalora fulva</name>
    <name type="common">Tomato leaf mold</name>
    <name type="synonym">Cladosporium fulvum</name>
    <dbReference type="NCBI Taxonomy" id="5499"/>
    <lineage>
        <taxon>Eukaryota</taxon>
        <taxon>Fungi</taxon>
        <taxon>Dikarya</taxon>
        <taxon>Ascomycota</taxon>
        <taxon>Pezizomycotina</taxon>
        <taxon>Dothideomycetes</taxon>
        <taxon>Dothideomycetidae</taxon>
        <taxon>Mycosphaerellales</taxon>
        <taxon>Mycosphaerellaceae</taxon>
        <taxon>Fulvia</taxon>
    </lineage>
</organism>
<dbReference type="PANTHER" id="PTHR43735:SF11">
    <property type="entry name" value="HYPOTHETICAL OXIDOREDUCTASE (EUROFUNG)"/>
    <property type="match status" value="1"/>
</dbReference>
<feature type="chain" id="PRO_5040463363" evidence="1">
    <location>
        <begin position="17"/>
        <end position="409"/>
    </location>
</feature>
<keyword evidence="4" id="KW-1185">Reference proteome</keyword>
<name>A0A9Q8LF62_PASFU</name>
<dbReference type="GeneID" id="71988620"/>
<dbReference type="Pfam" id="PF07992">
    <property type="entry name" value="Pyr_redox_2"/>
    <property type="match status" value="1"/>
</dbReference>
<evidence type="ECO:0000313" key="4">
    <source>
        <dbReference type="Proteomes" id="UP000756132"/>
    </source>
</evidence>
<reference evidence="3" key="1">
    <citation type="submission" date="2021-12" db="EMBL/GenBank/DDBJ databases">
        <authorList>
            <person name="Zaccaron A."/>
            <person name="Stergiopoulos I."/>
        </authorList>
    </citation>
    <scope>NUCLEOTIDE SEQUENCE</scope>
    <source>
        <strain evidence="3">Race5_Kim</strain>
    </source>
</reference>
<evidence type="ECO:0000256" key="1">
    <source>
        <dbReference type="SAM" id="SignalP"/>
    </source>
</evidence>